<keyword evidence="3" id="KW-0813">Transport</keyword>
<name>A0AAW6ZME5_9ACTO</name>
<dbReference type="AlphaFoldDB" id="A0AAW6ZME5"/>
<dbReference type="GO" id="GO:0055085">
    <property type="term" value="P:transmembrane transport"/>
    <property type="evidence" value="ECO:0007669"/>
    <property type="project" value="TreeGrafter"/>
</dbReference>
<dbReference type="Proteomes" id="UP001225576">
    <property type="component" value="Unassembled WGS sequence"/>
</dbReference>
<comment type="caution">
    <text evidence="10">The sequence shown here is derived from an EMBL/GenBank/DDBJ whole genome shotgun (WGS) entry which is preliminary data.</text>
</comment>
<gene>
    <name evidence="10" type="ORF">QP858_06185</name>
</gene>
<feature type="transmembrane region" description="Helical" evidence="9">
    <location>
        <begin position="289"/>
        <end position="311"/>
    </location>
</feature>
<feature type="transmembrane region" description="Helical" evidence="9">
    <location>
        <begin position="38"/>
        <end position="57"/>
    </location>
</feature>
<evidence type="ECO:0000256" key="3">
    <source>
        <dbReference type="ARBA" id="ARBA00022448"/>
    </source>
</evidence>
<proteinExistence type="inferred from homology"/>
<protein>
    <submittedName>
        <fullName evidence="10">AI-2E family transporter</fullName>
    </submittedName>
</protein>
<keyword evidence="5 9" id="KW-0812">Transmembrane</keyword>
<evidence type="ECO:0000256" key="4">
    <source>
        <dbReference type="ARBA" id="ARBA00022475"/>
    </source>
</evidence>
<reference evidence="10" key="1">
    <citation type="submission" date="2023-05" db="EMBL/GenBank/DDBJ databases">
        <title>Genomic Catalog of Human Bladder Bacteria.</title>
        <authorList>
            <person name="Du J."/>
        </authorList>
    </citation>
    <scope>NUCLEOTIDE SEQUENCE</scope>
    <source>
        <strain evidence="10">UMB1304A</strain>
    </source>
</reference>
<comment type="subcellular location">
    <subcellularLocation>
        <location evidence="1">Cell membrane</location>
        <topology evidence="1">Multi-pass membrane protein</topology>
    </subcellularLocation>
</comment>
<feature type="transmembrane region" description="Helical" evidence="9">
    <location>
        <begin position="238"/>
        <end position="255"/>
    </location>
</feature>
<feature type="transmembrane region" description="Helical" evidence="9">
    <location>
        <begin position="95"/>
        <end position="119"/>
    </location>
</feature>
<evidence type="ECO:0000313" key="10">
    <source>
        <dbReference type="EMBL" id="MDK8602043.1"/>
    </source>
</evidence>
<evidence type="ECO:0000256" key="9">
    <source>
        <dbReference type="SAM" id="Phobius"/>
    </source>
</evidence>
<comment type="similarity">
    <text evidence="2">Belongs to the autoinducer-2 exporter (AI-2E) (TC 2.A.86) family.</text>
</comment>
<feature type="compositionally biased region" description="Basic and acidic residues" evidence="8">
    <location>
        <begin position="405"/>
        <end position="427"/>
    </location>
</feature>
<evidence type="ECO:0000256" key="2">
    <source>
        <dbReference type="ARBA" id="ARBA00009773"/>
    </source>
</evidence>
<dbReference type="Pfam" id="PF01594">
    <property type="entry name" value="AI-2E_transport"/>
    <property type="match status" value="1"/>
</dbReference>
<feature type="transmembrane region" description="Helical" evidence="9">
    <location>
        <begin position="175"/>
        <end position="197"/>
    </location>
</feature>
<evidence type="ECO:0000256" key="7">
    <source>
        <dbReference type="ARBA" id="ARBA00023136"/>
    </source>
</evidence>
<keyword evidence="6 9" id="KW-1133">Transmembrane helix</keyword>
<feature type="transmembrane region" description="Helical" evidence="9">
    <location>
        <begin position="63"/>
        <end position="83"/>
    </location>
</feature>
<evidence type="ECO:0000256" key="1">
    <source>
        <dbReference type="ARBA" id="ARBA00004651"/>
    </source>
</evidence>
<evidence type="ECO:0000256" key="8">
    <source>
        <dbReference type="SAM" id="MobiDB-lite"/>
    </source>
</evidence>
<keyword evidence="7 9" id="KW-0472">Membrane</keyword>
<keyword evidence="4" id="KW-1003">Cell membrane</keyword>
<evidence type="ECO:0000256" key="5">
    <source>
        <dbReference type="ARBA" id="ARBA00022692"/>
    </source>
</evidence>
<accession>A0AAW6ZME5</accession>
<dbReference type="EMBL" id="JASPDQ010000013">
    <property type="protein sequence ID" value="MDK8602043.1"/>
    <property type="molecule type" value="Genomic_DNA"/>
</dbReference>
<dbReference type="PANTHER" id="PTHR21716">
    <property type="entry name" value="TRANSMEMBRANE PROTEIN"/>
    <property type="match status" value="1"/>
</dbReference>
<feature type="transmembrane region" description="Helical" evidence="9">
    <location>
        <begin position="261"/>
        <end position="282"/>
    </location>
</feature>
<evidence type="ECO:0000256" key="6">
    <source>
        <dbReference type="ARBA" id="ARBA00022989"/>
    </source>
</evidence>
<dbReference type="InterPro" id="IPR002549">
    <property type="entry name" value="AI-2E-like"/>
</dbReference>
<evidence type="ECO:0000313" key="11">
    <source>
        <dbReference type="Proteomes" id="UP001225576"/>
    </source>
</evidence>
<organism evidence="10 11">
    <name type="scientific">Trueperella bernardiae</name>
    <dbReference type="NCBI Taxonomy" id="59561"/>
    <lineage>
        <taxon>Bacteria</taxon>
        <taxon>Bacillati</taxon>
        <taxon>Actinomycetota</taxon>
        <taxon>Actinomycetes</taxon>
        <taxon>Actinomycetales</taxon>
        <taxon>Actinomycetaceae</taxon>
        <taxon>Trueperella</taxon>
    </lineage>
</organism>
<feature type="transmembrane region" description="Helical" evidence="9">
    <location>
        <begin position="331"/>
        <end position="359"/>
    </location>
</feature>
<feature type="region of interest" description="Disordered" evidence="8">
    <location>
        <begin position="405"/>
        <end position="433"/>
    </location>
</feature>
<sequence length="433" mass="46488">MEDFQPQHAPDFEPDEVTVKAHEYRSPVPPALETAAGWAWRIIVLAILLIGVGWVTFKLSLLFIALMVALLIAVVLEPASAYLRKRWNWPPAAAAAAGVLGLVVIILGLLVGAGTGIVAGMSDLADQVIAGVSTIVDLLTDKFPTLQQTLNESWSKAQSALQNNAATLLGGVASIGSSVTGFLTGMILSLFSLFFFLKDGRRLWHWIVRATPRSQHDRVNEAGIRAWVTIGNYTRTQAIVAAVDAVGIGIVAMLLKTPISLAFPIAVVVFLFSFIPIVGAFLSGFLAVVIVLVNTQSVGFALLMLAGVILVQQIEGNVLQPVLQGNALNMHALAVVLIVAGGSALAGIIGALFAVPLAAAINTAILYLRGHDTYPYLNRMQDRPGGPPRAFEEVSAEHWERFDEKVAQHLPPKERKANAKQARAERRAARRSR</sequence>
<dbReference type="RefSeq" id="WP_285321477.1">
    <property type="nucleotide sequence ID" value="NZ_JASPDQ010000013.1"/>
</dbReference>
<dbReference type="GO" id="GO:0005886">
    <property type="term" value="C:plasma membrane"/>
    <property type="evidence" value="ECO:0007669"/>
    <property type="project" value="UniProtKB-SubCell"/>
</dbReference>
<dbReference type="PANTHER" id="PTHR21716:SF53">
    <property type="entry name" value="PERMEASE PERM-RELATED"/>
    <property type="match status" value="1"/>
</dbReference>